<name>A0A7X2J0R3_9BACI</name>
<evidence type="ECO:0000313" key="2">
    <source>
        <dbReference type="EMBL" id="MRX72987.1"/>
    </source>
</evidence>
<accession>A0A7X2J0R3</accession>
<dbReference type="EMBL" id="WKKI01000025">
    <property type="protein sequence ID" value="MRX72987.1"/>
    <property type="molecule type" value="Genomic_DNA"/>
</dbReference>
<evidence type="ECO:0000313" key="3">
    <source>
        <dbReference type="Proteomes" id="UP000448867"/>
    </source>
</evidence>
<reference evidence="2 3" key="1">
    <citation type="submission" date="2019-11" db="EMBL/GenBank/DDBJ databases">
        <title>Bacillus lacus genome.</title>
        <authorList>
            <person name="Allen C.J."/>
            <person name="Newman J.D."/>
        </authorList>
    </citation>
    <scope>NUCLEOTIDE SEQUENCE [LARGE SCALE GENOMIC DNA]</scope>
    <source>
        <strain evidence="2 3">KCTC 33946</strain>
    </source>
</reference>
<dbReference type="AlphaFoldDB" id="A0A7X2J0R3"/>
<dbReference type="Proteomes" id="UP000448867">
    <property type="component" value="Unassembled WGS sequence"/>
</dbReference>
<organism evidence="2 3">
    <name type="scientific">Metabacillus lacus</name>
    <dbReference type="NCBI Taxonomy" id="1983721"/>
    <lineage>
        <taxon>Bacteria</taxon>
        <taxon>Bacillati</taxon>
        <taxon>Bacillota</taxon>
        <taxon>Bacilli</taxon>
        <taxon>Bacillales</taxon>
        <taxon>Bacillaceae</taxon>
        <taxon>Metabacillus</taxon>
    </lineage>
</organism>
<proteinExistence type="predicted"/>
<sequence>MMQPALAGVPAYGYKIPYNTFNSNTFLSDLRNGLTVKFAWDGGNKGPVGPVKAGKNDAGKTNVDEYRNKSNVSKTETAPIVGTKGVDKQVEGSKQPSTITKERPEGQAVMQSAISGVSVDQLRKKFNLSKSVAPVVGTKGVDKQVKGSKLPSNTAKERPEGQAVMQSAISGVSVDQLKNKFYLSKSVAPVVGTKGMDKQVKGSNQPSNTAKERPEGQAVMQSAISGVSVDQLRNKFYLSKSVAPVVGTKGVDKQVKGSKQSSTIDEETIPEVQTARQLAVSGLPERMNDIPYNTSIENTVLKDLKPNVKFDGDGGSKSTKGIDNPKTRLPRTNGKWEGEPGNGKWYSDKPEVKKITNGEGVEFINGRPNFTPWSKGSIKFKEGMLDGSKNDFNLVYEKIMQLKGFKSQNQAKSWLKEKGLTPHHKSSTEIELIPTDLHANIPHIGSASDLRGGK</sequence>
<protein>
    <submittedName>
        <fullName evidence="2">Uncharacterized protein</fullName>
    </submittedName>
</protein>
<feature type="region of interest" description="Disordered" evidence="1">
    <location>
        <begin position="194"/>
        <end position="218"/>
    </location>
</feature>
<gene>
    <name evidence="2" type="ORF">GJU40_12635</name>
</gene>
<feature type="region of interest" description="Disordered" evidence="1">
    <location>
        <begin position="311"/>
        <end position="343"/>
    </location>
</feature>
<comment type="caution">
    <text evidence="2">The sequence shown here is derived from an EMBL/GenBank/DDBJ whole genome shotgun (WGS) entry which is preliminary data.</text>
</comment>
<evidence type="ECO:0000256" key="1">
    <source>
        <dbReference type="SAM" id="MobiDB-lite"/>
    </source>
</evidence>
<keyword evidence="3" id="KW-1185">Reference proteome</keyword>
<feature type="region of interest" description="Disordered" evidence="1">
    <location>
        <begin position="85"/>
        <end position="105"/>
    </location>
</feature>